<dbReference type="InterPro" id="IPR009883">
    <property type="entry name" value="YgfX"/>
</dbReference>
<accession>A0A9X3AST3</accession>
<evidence type="ECO:0000313" key="3">
    <source>
        <dbReference type="Proteomes" id="UP001155604"/>
    </source>
</evidence>
<dbReference type="EMBL" id="JAMTCC010000005">
    <property type="protein sequence ID" value="MCT7944581.1"/>
    <property type="molecule type" value="Genomic_DNA"/>
</dbReference>
<keyword evidence="1" id="KW-0812">Transmembrane</keyword>
<dbReference type="RefSeq" id="WP_261271899.1">
    <property type="nucleotide sequence ID" value="NZ_JAMTCC010000005.1"/>
</dbReference>
<proteinExistence type="predicted"/>
<comment type="caution">
    <text evidence="2">The sequence shown here is derived from an EMBL/GenBank/DDBJ whole genome shotgun (WGS) entry which is preliminary data.</text>
</comment>
<sequence>MEDRHHSFSVKASFDQRLSLVVFICVCSSSFLLWPQSDNLALSLLKYLFIALVCFFLLSQLWRLQHWRLDFVLSDKGEGRLSAGEHFQVLKRTWVTPFVCLMYIEVDTQLRLLMVWADMLDDTDYRHLCRLLLRAKIKQTKPHTEI</sequence>
<evidence type="ECO:0000256" key="1">
    <source>
        <dbReference type="SAM" id="Phobius"/>
    </source>
</evidence>
<dbReference type="Proteomes" id="UP001155604">
    <property type="component" value="Unassembled WGS sequence"/>
</dbReference>
<reference evidence="2" key="1">
    <citation type="journal article" date="2023" name="Int. J. Syst. Evol. Microbiol.">
        <title>&lt;i&gt;Shewanella septentrionalis&lt;/i&gt; sp. nov. and &lt;i&gt;Shewanella holmiensis&lt;/i&gt; sp. nov., isolated from Baltic Sea water and sediments.</title>
        <authorList>
            <person name="Martin-Rodriguez A.J."/>
            <person name="Thorell K."/>
            <person name="Joffre E."/>
            <person name="Jensie-Markopoulos S."/>
            <person name="Moore E.R.B."/>
            <person name="Sjoling A."/>
        </authorList>
    </citation>
    <scope>NUCLEOTIDE SEQUENCE</scope>
    <source>
        <strain evidence="2">SP1W3</strain>
    </source>
</reference>
<keyword evidence="1" id="KW-1133">Transmembrane helix</keyword>
<protein>
    <recommendedName>
        <fullName evidence="4">Toxin CptA</fullName>
    </recommendedName>
</protein>
<keyword evidence="1" id="KW-0472">Membrane</keyword>
<organism evidence="2 3">
    <name type="scientific">Shewanella septentrionalis</name>
    <dbReference type="NCBI Taxonomy" id="2952223"/>
    <lineage>
        <taxon>Bacteria</taxon>
        <taxon>Pseudomonadati</taxon>
        <taxon>Pseudomonadota</taxon>
        <taxon>Gammaproteobacteria</taxon>
        <taxon>Alteromonadales</taxon>
        <taxon>Shewanellaceae</taxon>
        <taxon>Shewanella</taxon>
    </lineage>
</organism>
<evidence type="ECO:0008006" key="4">
    <source>
        <dbReference type="Google" id="ProtNLM"/>
    </source>
</evidence>
<keyword evidence="3" id="KW-1185">Reference proteome</keyword>
<evidence type="ECO:0000313" key="2">
    <source>
        <dbReference type="EMBL" id="MCT7944581.1"/>
    </source>
</evidence>
<name>A0A9X3AST3_9GAMM</name>
<dbReference type="AlphaFoldDB" id="A0A9X3AST3"/>
<feature type="transmembrane region" description="Helical" evidence="1">
    <location>
        <begin position="18"/>
        <end position="34"/>
    </location>
</feature>
<gene>
    <name evidence="2" type="ORF">NE536_04280</name>
</gene>
<feature type="transmembrane region" description="Helical" evidence="1">
    <location>
        <begin position="40"/>
        <end position="58"/>
    </location>
</feature>
<dbReference type="Pfam" id="PF07254">
    <property type="entry name" value="Cpta_toxin"/>
    <property type="match status" value="1"/>
</dbReference>